<dbReference type="Proteomes" id="UP000799441">
    <property type="component" value="Unassembled WGS sequence"/>
</dbReference>
<dbReference type="InterPro" id="IPR029055">
    <property type="entry name" value="Ntn_hydrolases_N"/>
</dbReference>
<dbReference type="PANTHER" id="PTHR10188:SF43">
    <property type="entry name" value="ASPARAGINASE (EUROFUNG)"/>
    <property type="match status" value="1"/>
</dbReference>
<feature type="binding site" evidence="2">
    <location>
        <begin position="278"/>
        <end position="281"/>
    </location>
    <ligand>
        <name>substrate</name>
    </ligand>
</feature>
<dbReference type="AlphaFoldDB" id="A0A9P4QJQ4"/>
<name>A0A9P4QJQ4_9PEZI</name>
<evidence type="ECO:0000256" key="2">
    <source>
        <dbReference type="PIRSR" id="PIRSR600246-2"/>
    </source>
</evidence>
<gene>
    <name evidence="5" type="ORF">K431DRAFT_280165</name>
</gene>
<evidence type="ECO:0000256" key="4">
    <source>
        <dbReference type="SAM" id="MobiDB-lite"/>
    </source>
</evidence>
<evidence type="ECO:0000313" key="6">
    <source>
        <dbReference type="Proteomes" id="UP000799441"/>
    </source>
</evidence>
<feature type="site" description="Cleavage; by autolysis" evidence="3">
    <location>
        <begin position="249"/>
        <end position="250"/>
    </location>
</feature>
<evidence type="ECO:0000256" key="3">
    <source>
        <dbReference type="PIRSR" id="PIRSR600246-3"/>
    </source>
</evidence>
<dbReference type="Pfam" id="PF01112">
    <property type="entry name" value="Asparaginase_2"/>
    <property type="match status" value="1"/>
</dbReference>
<feature type="active site" description="Nucleophile" evidence="1">
    <location>
        <position position="250"/>
    </location>
</feature>
<comment type="caution">
    <text evidence="5">The sequence shown here is derived from an EMBL/GenBank/DDBJ whole genome shotgun (WGS) entry which is preliminary data.</text>
</comment>
<reference evidence="5" key="1">
    <citation type="journal article" date="2020" name="Stud. Mycol.">
        <title>101 Dothideomycetes genomes: a test case for predicting lifestyles and emergence of pathogens.</title>
        <authorList>
            <person name="Haridas S."/>
            <person name="Albert R."/>
            <person name="Binder M."/>
            <person name="Bloem J."/>
            <person name="Labutti K."/>
            <person name="Salamov A."/>
            <person name="Andreopoulos B."/>
            <person name="Baker S."/>
            <person name="Barry K."/>
            <person name="Bills G."/>
            <person name="Bluhm B."/>
            <person name="Cannon C."/>
            <person name="Castanera R."/>
            <person name="Culley D."/>
            <person name="Daum C."/>
            <person name="Ezra D."/>
            <person name="Gonzalez J."/>
            <person name="Henrissat B."/>
            <person name="Kuo A."/>
            <person name="Liang C."/>
            <person name="Lipzen A."/>
            <person name="Lutzoni F."/>
            <person name="Magnuson J."/>
            <person name="Mondo S."/>
            <person name="Nolan M."/>
            <person name="Ohm R."/>
            <person name="Pangilinan J."/>
            <person name="Park H.-J."/>
            <person name="Ramirez L."/>
            <person name="Alfaro M."/>
            <person name="Sun H."/>
            <person name="Tritt A."/>
            <person name="Yoshinaga Y."/>
            <person name="Zwiers L.-H."/>
            <person name="Turgeon B."/>
            <person name="Goodwin S."/>
            <person name="Spatafora J."/>
            <person name="Crous P."/>
            <person name="Grigoriev I."/>
        </authorList>
    </citation>
    <scope>NUCLEOTIDE SEQUENCE</scope>
    <source>
        <strain evidence="5">CBS 116435</strain>
    </source>
</reference>
<dbReference type="GO" id="GO:0016787">
    <property type="term" value="F:hydrolase activity"/>
    <property type="evidence" value="ECO:0007669"/>
    <property type="project" value="InterPro"/>
</dbReference>
<dbReference type="SUPFAM" id="SSF56235">
    <property type="entry name" value="N-terminal nucleophile aminohydrolases (Ntn hydrolases)"/>
    <property type="match status" value="1"/>
</dbReference>
<dbReference type="GO" id="GO:0005737">
    <property type="term" value="C:cytoplasm"/>
    <property type="evidence" value="ECO:0007669"/>
    <property type="project" value="TreeGrafter"/>
</dbReference>
<protein>
    <submittedName>
        <fullName evidence="5">N-terminal nucleophile aminohydrolase</fullName>
    </submittedName>
</protein>
<evidence type="ECO:0000256" key="1">
    <source>
        <dbReference type="PIRSR" id="PIRSR600246-1"/>
    </source>
</evidence>
<evidence type="ECO:0000313" key="5">
    <source>
        <dbReference type="EMBL" id="KAF2726146.1"/>
    </source>
</evidence>
<dbReference type="Gene3D" id="3.60.20.30">
    <property type="entry name" value="(Glycosyl)asparaginase"/>
    <property type="match status" value="1"/>
</dbReference>
<dbReference type="CDD" id="cd04701">
    <property type="entry name" value="Asparaginase_2"/>
    <property type="match status" value="1"/>
</dbReference>
<feature type="binding site" evidence="2">
    <location>
        <begin position="349"/>
        <end position="352"/>
    </location>
    <ligand>
        <name>substrate</name>
    </ligand>
</feature>
<dbReference type="InterPro" id="IPR000246">
    <property type="entry name" value="Peptidase_T2"/>
</dbReference>
<sequence>MDCISEKPKRYKPRIIIHGGAGNISRAQLPFESYRAYRNELLAILSVANTRLLEDPGATALDVATWVVSQQENGPLWNCGKGAVYTTAGTHELEASVMVSEGYRKRGVGVMQVRRTKHPILLARELLVRGEVEDGGGALSHCQLTGETCDGLARQWGLEQVKPSYFWTKRRWDEHRKALGLSHDDETYEKHRKAADDGINSSPIGEDDKSPTSLTDDQHLGEYAIDETSGYAFTGGDPGWDGKEYLSQGTVGCVVLDSTGTLCVATSTGGRTNKLPGRIGDTPTIGAGFFAESWTCPIPLPKPRAQPADLAALFSECLPGLSGYMALPRTAAQSPEHVRGSRAVALSGTGNGDSFLRLAAARTAAAMFRYGASNATFQHAVSAVAGPNGSLQQSAGDRWQKTGEGEGGMIGIGFDSVTGEGRIVDDFNCGGMFRAWVDDSGKEQMRVFRGEY</sequence>
<dbReference type="EMBL" id="MU003765">
    <property type="protein sequence ID" value="KAF2726146.1"/>
    <property type="molecule type" value="Genomic_DNA"/>
</dbReference>
<keyword evidence="6" id="KW-1185">Reference proteome</keyword>
<accession>A0A9P4QJQ4</accession>
<proteinExistence type="predicted"/>
<feature type="compositionally biased region" description="Basic and acidic residues" evidence="4">
    <location>
        <begin position="206"/>
        <end position="216"/>
    </location>
</feature>
<dbReference type="PANTHER" id="PTHR10188">
    <property type="entry name" value="L-ASPARAGINASE"/>
    <property type="match status" value="1"/>
</dbReference>
<organism evidence="5 6">
    <name type="scientific">Polychaeton citri CBS 116435</name>
    <dbReference type="NCBI Taxonomy" id="1314669"/>
    <lineage>
        <taxon>Eukaryota</taxon>
        <taxon>Fungi</taxon>
        <taxon>Dikarya</taxon>
        <taxon>Ascomycota</taxon>
        <taxon>Pezizomycotina</taxon>
        <taxon>Dothideomycetes</taxon>
        <taxon>Dothideomycetidae</taxon>
        <taxon>Capnodiales</taxon>
        <taxon>Capnodiaceae</taxon>
        <taxon>Polychaeton</taxon>
    </lineage>
</organism>
<feature type="region of interest" description="Disordered" evidence="4">
    <location>
        <begin position="189"/>
        <end position="216"/>
    </location>
</feature>
<dbReference type="OrthoDB" id="2262349at2759"/>